<protein>
    <submittedName>
        <fullName evidence="1">Uncharacterized protein</fullName>
    </submittedName>
</protein>
<dbReference type="Proteomes" id="UP000024533">
    <property type="component" value="Unassembled WGS sequence"/>
</dbReference>
<evidence type="ECO:0000313" key="1">
    <source>
        <dbReference type="EMBL" id="KDB21806.1"/>
    </source>
</evidence>
<proteinExistence type="predicted"/>
<evidence type="ECO:0000313" key="2">
    <source>
        <dbReference type="Proteomes" id="UP000024533"/>
    </source>
</evidence>
<dbReference type="AlphaFoldDB" id="A0A059J1P8"/>
<organism evidence="1 2">
    <name type="scientific">Trichophyton interdigitale (strain MR816)</name>
    <dbReference type="NCBI Taxonomy" id="1215338"/>
    <lineage>
        <taxon>Eukaryota</taxon>
        <taxon>Fungi</taxon>
        <taxon>Dikarya</taxon>
        <taxon>Ascomycota</taxon>
        <taxon>Pezizomycotina</taxon>
        <taxon>Eurotiomycetes</taxon>
        <taxon>Eurotiomycetidae</taxon>
        <taxon>Onygenales</taxon>
        <taxon>Arthrodermataceae</taxon>
        <taxon>Trichophyton</taxon>
    </lineage>
</organism>
<reference evidence="1 2" key="1">
    <citation type="submission" date="2014-02" db="EMBL/GenBank/DDBJ databases">
        <title>The Genome Sequence of Trichophyton interdigitale MR816.</title>
        <authorList>
            <consortium name="The Broad Institute Genomics Platform"/>
            <person name="Cuomo C.A."/>
            <person name="White T.C."/>
            <person name="Graser Y."/>
            <person name="Martinez-Rossi N."/>
            <person name="Heitman J."/>
            <person name="Young S.K."/>
            <person name="Zeng Q."/>
            <person name="Gargeya S."/>
            <person name="Abouelleil A."/>
            <person name="Alvarado L."/>
            <person name="Chapman S.B."/>
            <person name="Gainer-Dewar J."/>
            <person name="Goldberg J."/>
            <person name="Griggs A."/>
            <person name="Gujja S."/>
            <person name="Hansen M."/>
            <person name="Howarth C."/>
            <person name="Imamovic A."/>
            <person name="Larimer J."/>
            <person name="Martinez D."/>
            <person name="Murphy C."/>
            <person name="Pearson M.D."/>
            <person name="Persinoti G."/>
            <person name="Poon T."/>
            <person name="Priest M."/>
            <person name="Roberts A.D."/>
            <person name="Saif S."/>
            <person name="Shea T.D."/>
            <person name="Sykes S.N."/>
            <person name="Wortman J."/>
            <person name="Nusbaum C."/>
            <person name="Birren B."/>
        </authorList>
    </citation>
    <scope>NUCLEOTIDE SEQUENCE [LARGE SCALE GENOMIC DNA]</scope>
    <source>
        <strain evidence="1 2">MR816</strain>
    </source>
</reference>
<dbReference type="HOGENOM" id="CLU_1526251_0_0_1"/>
<sequence>MYEKPESFHTSSLECTAWKLLKPGVVIIREYGEDELFWRQIRHANPSNVLIVEFHFTQNLADGCQHFNIVSPAPPPPPSLTCSRSSPFKLGRASRSSVTVGQIIGGSFSGEGDVVRMARPLSIMRCSQILLRTSKMMTRVSRIKGRKDCIESGDVLQARMALRFSKNSHQAHTQDG</sequence>
<keyword evidence="2" id="KW-1185">Reference proteome</keyword>
<gene>
    <name evidence="1" type="ORF">H109_06266</name>
</gene>
<comment type="caution">
    <text evidence="1">The sequence shown here is derived from an EMBL/GenBank/DDBJ whole genome shotgun (WGS) entry which is preliminary data.</text>
</comment>
<name>A0A059J1P8_TRIIM</name>
<accession>A0A059J1P8</accession>
<dbReference type="EMBL" id="AOKY01000394">
    <property type="protein sequence ID" value="KDB21806.1"/>
    <property type="molecule type" value="Genomic_DNA"/>
</dbReference>